<name>A0A4U9V7Q0_SERFO</name>
<organism evidence="1">
    <name type="scientific">Serratia fonticola</name>
    <dbReference type="NCBI Taxonomy" id="47917"/>
    <lineage>
        <taxon>Bacteria</taxon>
        <taxon>Pseudomonadati</taxon>
        <taxon>Pseudomonadota</taxon>
        <taxon>Gammaproteobacteria</taxon>
        <taxon>Enterobacterales</taxon>
        <taxon>Yersiniaceae</taxon>
        <taxon>Serratia</taxon>
    </lineage>
</organism>
<reference evidence="1" key="1">
    <citation type="submission" date="2019-05" db="EMBL/GenBank/DDBJ databases">
        <authorList>
            <consortium name="Pathogen Informatics"/>
        </authorList>
    </citation>
    <scope>NUCLEOTIDE SEQUENCE [LARGE SCALE GENOMIC DNA]</scope>
    <source>
        <strain evidence="1">NCTC12965</strain>
    </source>
</reference>
<accession>A0A4U9V7Q0</accession>
<protein>
    <submittedName>
        <fullName evidence="1">ABC transporter ATPase component</fullName>
    </submittedName>
</protein>
<dbReference type="AlphaFoldDB" id="A0A4U9V7Q0"/>
<gene>
    <name evidence="1" type="ORF">NCTC12965_04311</name>
</gene>
<evidence type="ECO:0000313" key="1">
    <source>
        <dbReference type="EMBL" id="VTR39014.1"/>
    </source>
</evidence>
<dbReference type="EMBL" id="CABEEZ010000096">
    <property type="protein sequence ID" value="VTR39014.1"/>
    <property type="molecule type" value="Genomic_DNA"/>
</dbReference>
<sequence length="50" mass="5800">MAEQAEHLKAYHAISHQVELDPSEKNLTRMAQVMEILDHQGLWQLDSRIS</sequence>
<proteinExistence type="predicted"/>